<gene>
    <name evidence="3" type="ORF">WDS16_14725</name>
</gene>
<dbReference type="Pfam" id="PF00582">
    <property type="entry name" value="Usp"/>
    <property type="match status" value="2"/>
</dbReference>
<evidence type="ECO:0000256" key="1">
    <source>
        <dbReference type="ARBA" id="ARBA00008791"/>
    </source>
</evidence>
<accession>A0ABZ2PCM2</accession>
<reference evidence="3 4" key="1">
    <citation type="submission" date="2024-03" db="EMBL/GenBank/DDBJ databases">
        <title>Natural products discovery in diverse microorganisms through a two-stage MS feature dereplication strategy.</title>
        <authorList>
            <person name="Zhang R."/>
        </authorList>
    </citation>
    <scope>NUCLEOTIDE SEQUENCE [LARGE SCALE GENOMIC DNA]</scope>
    <source>
        <strain evidence="3 4">18930</strain>
    </source>
</reference>
<proteinExistence type="inferred from homology"/>
<dbReference type="PANTHER" id="PTHR46268">
    <property type="entry name" value="STRESS RESPONSE PROTEIN NHAX"/>
    <property type="match status" value="1"/>
</dbReference>
<organism evidence="3 4">
    <name type="scientific">Rhodococcus sovatensis</name>
    <dbReference type="NCBI Taxonomy" id="1805840"/>
    <lineage>
        <taxon>Bacteria</taxon>
        <taxon>Bacillati</taxon>
        <taxon>Actinomycetota</taxon>
        <taxon>Actinomycetes</taxon>
        <taxon>Mycobacteriales</taxon>
        <taxon>Nocardiaceae</taxon>
        <taxon>Rhodococcus</taxon>
    </lineage>
</organism>
<feature type="domain" description="UspA" evidence="2">
    <location>
        <begin position="164"/>
        <end position="301"/>
    </location>
</feature>
<dbReference type="EMBL" id="CP147846">
    <property type="protein sequence ID" value="WXG66554.1"/>
    <property type="molecule type" value="Genomic_DNA"/>
</dbReference>
<evidence type="ECO:0000313" key="4">
    <source>
        <dbReference type="Proteomes" id="UP001432000"/>
    </source>
</evidence>
<evidence type="ECO:0000313" key="3">
    <source>
        <dbReference type="EMBL" id="WXG66554.1"/>
    </source>
</evidence>
<dbReference type="SUPFAM" id="SSF52402">
    <property type="entry name" value="Adenine nucleotide alpha hydrolases-like"/>
    <property type="match status" value="2"/>
</dbReference>
<feature type="domain" description="UspA" evidence="2">
    <location>
        <begin position="13"/>
        <end position="150"/>
    </location>
</feature>
<dbReference type="Gene3D" id="3.40.50.620">
    <property type="entry name" value="HUPs"/>
    <property type="match status" value="2"/>
</dbReference>
<dbReference type="PANTHER" id="PTHR46268:SF6">
    <property type="entry name" value="UNIVERSAL STRESS PROTEIN UP12"/>
    <property type="match status" value="1"/>
</dbReference>
<sequence length="308" mass="32241">MIDLDFDLGTMTVVGVDGSTSAHSAVRWAAADAAARKTPMLLVFAGIGKSATSLSSAVNLRSGTTTSARARARDALATARVIARSAVDDDIDVQIVLESAPPAETLIHYAETARMLVLGSRRHGVLARAVLGSVSSVVAAHARCPIAVIPEDYTDRSSGPGAGPVVVGLDHSSNDDAVLGAAFDHASHLGAPLRAVHACEKTDPAALFSEYVEYGPHLDPASGPKRWIDRLVATWGEKYAAVDYTTHISTERPSHALLNNARDARLIVVGTRSRRAIPPLVIGSTSRAVLHHVDIPVIVVPAVLGRGS</sequence>
<dbReference type="InterPro" id="IPR014729">
    <property type="entry name" value="Rossmann-like_a/b/a_fold"/>
</dbReference>
<evidence type="ECO:0000259" key="2">
    <source>
        <dbReference type="Pfam" id="PF00582"/>
    </source>
</evidence>
<dbReference type="InterPro" id="IPR006016">
    <property type="entry name" value="UspA"/>
</dbReference>
<dbReference type="PRINTS" id="PR01438">
    <property type="entry name" value="UNVRSLSTRESS"/>
</dbReference>
<protein>
    <submittedName>
        <fullName evidence="3">Universal stress protein</fullName>
    </submittedName>
</protein>
<keyword evidence="4" id="KW-1185">Reference proteome</keyword>
<dbReference type="RefSeq" id="WP_338886001.1">
    <property type="nucleotide sequence ID" value="NZ_CP147846.1"/>
</dbReference>
<comment type="similarity">
    <text evidence="1">Belongs to the universal stress protein A family.</text>
</comment>
<dbReference type="Proteomes" id="UP001432000">
    <property type="component" value="Chromosome"/>
</dbReference>
<name>A0ABZ2PCM2_9NOCA</name>
<dbReference type="InterPro" id="IPR006015">
    <property type="entry name" value="Universal_stress_UspA"/>
</dbReference>